<gene>
    <name evidence="4" type="ORF">LV85_02611</name>
</gene>
<dbReference type="PANTHER" id="PTHR34216">
    <property type="match status" value="1"/>
</dbReference>
<evidence type="ECO:0000313" key="4">
    <source>
        <dbReference type="EMBL" id="PZX50512.1"/>
    </source>
</evidence>
<dbReference type="GO" id="GO:0016810">
    <property type="term" value="F:hydrolase activity, acting on carbon-nitrogen (but not peptide) bonds"/>
    <property type="evidence" value="ECO:0007669"/>
    <property type="project" value="InterPro"/>
</dbReference>
<comment type="caution">
    <text evidence="4">The sequence shown here is derived from an EMBL/GenBank/DDBJ whole genome shotgun (WGS) entry which is preliminary data.</text>
</comment>
<dbReference type="OrthoDB" id="9778320at2"/>
<evidence type="ECO:0000256" key="2">
    <source>
        <dbReference type="ARBA" id="ARBA00022729"/>
    </source>
</evidence>
<dbReference type="InterPro" id="IPR002509">
    <property type="entry name" value="NODB_dom"/>
</dbReference>
<dbReference type="Pfam" id="PF01522">
    <property type="entry name" value="Polysacc_deac_1"/>
    <property type="match status" value="2"/>
</dbReference>
<evidence type="ECO:0000256" key="1">
    <source>
        <dbReference type="ARBA" id="ARBA00004613"/>
    </source>
</evidence>
<evidence type="ECO:0000259" key="3">
    <source>
        <dbReference type="PROSITE" id="PS51677"/>
    </source>
</evidence>
<dbReference type="SUPFAM" id="SSF88713">
    <property type="entry name" value="Glycoside hydrolase/deacetylase"/>
    <property type="match status" value="1"/>
</dbReference>
<proteinExistence type="predicted"/>
<dbReference type="EMBL" id="QKZT01000011">
    <property type="protein sequence ID" value="PZX50512.1"/>
    <property type="molecule type" value="Genomic_DNA"/>
</dbReference>
<keyword evidence="5" id="KW-1185">Reference proteome</keyword>
<dbReference type="PANTHER" id="PTHR34216:SF3">
    <property type="entry name" value="POLY-BETA-1,6-N-ACETYL-D-GLUCOSAMINE N-DEACETYLASE"/>
    <property type="match status" value="1"/>
</dbReference>
<dbReference type="GO" id="GO:0005975">
    <property type="term" value="P:carbohydrate metabolic process"/>
    <property type="evidence" value="ECO:0007669"/>
    <property type="project" value="InterPro"/>
</dbReference>
<evidence type="ECO:0000313" key="5">
    <source>
        <dbReference type="Proteomes" id="UP000248882"/>
    </source>
</evidence>
<dbReference type="Gene3D" id="3.20.20.370">
    <property type="entry name" value="Glycoside hydrolase/deacetylase"/>
    <property type="match status" value="1"/>
</dbReference>
<dbReference type="AlphaFoldDB" id="A0A2W7SIK8"/>
<name>A0A2W7SIK8_9BACT</name>
<keyword evidence="2" id="KW-0732">Signal</keyword>
<comment type="subcellular location">
    <subcellularLocation>
        <location evidence="1">Secreted</location>
    </subcellularLocation>
</comment>
<dbReference type="PROSITE" id="PS51677">
    <property type="entry name" value="NODB"/>
    <property type="match status" value="1"/>
</dbReference>
<protein>
    <submittedName>
        <fullName evidence="4">Polysaccharide deacetylase</fullName>
    </submittedName>
</protein>
<dbReference type="RefSeq" id="WP_111320083.1">
    <property type="nucleotide sequence ID" value="NZ_QKZT01000011.1"/>
</dbReference>
<feature type="domain" description="NodB homology" evidence="3">
    <location>
        <begin position="72"/>
        <end position="336"/>
    </location>
</feature>
<dbReference type="CDD" id="cd10918">
    <property type="entry name" value="CE4_NodB_like_5s_6s"/>
    <property type="match status" value="1"/>
</dbReference>
<dbReference type="Proteomes" id="UP000248882">
    <property type="component" value="Unassembled WGS sequence"/>
</dbReference>
<reference evidence="4 5" key="1">
    <citation type="submission" date="2018-06" db="EMBL/GenBank/DDBJ databases">
        <title>Genomic Encyclopedia of Archaeal and Bacterial Type Strains, Phase II (KMG-II): from individual species to whole genera.</title>
        <authorList>
            <person name="Goeker M."/>
        </authorList>
    </citation>
    <scope>NUCLEOTIDE SEQUENCE [LARGE SCALE GENOMIC DNA]</scope>
    <source>
        <strain evidence="4 5">DSM 19830</strain>
    </source>
</reference>
<dbReference type="InterPro" id="IPR011330">
    <property type="entry name" value="Glyco_hydro/deAcase_b/a-brl"/>
</dbReference>
<sequence>MLKSRLKSFLIKNPKSVVLMYHRIAELRADPWELTVSLENFESQIKALKNNFSVLPISSLLAQVASKKINKNSVYITFDDGYADNYELAKPILEKYACPATFFIPTHFISKQQSFWWDELENLTLHAPFLPSKLSIDFGDSSGSFDVSGDEVLTYEMQQAHRNWKWNQVPPNKRCMLYLTLSEKLKSLSYNEACQYLEEIKKWANNPYFPTHENTLMSKVQLKALSEHPLFSLGLHTHTHPALVGLSKEDQFNEVVANQQYFEQNKLQTINAIAYPHGSCNEETIEVMQEHQLSAGFTTQEEPVSRDSSPYHLGRYQVKNISGKELNAKLNNWLST</sequence>
<dbReference type="GO" id="GO:0005576">
    <property type="term" value="C:extracellular region"/>
    <property type="evidence" value="ECO:0007669"/>
    <property type="project" value="UniProtKB-SubCell"/>
</dbReference>
<organism evidence="4 5">
    <name type="scientific">Algoriphagus chordae</name>
    <dbReference type="NCBI Taxonomy" id="237019"/>
    <lineage>
        <taxon>Bacteria</taxon>
        <taxon>Pseudomonadati</taxon>
        <taxon>Bacteroidota</taxon>
        <taxon>Cytophagia</taxon>
        <taxon>Cytophagales</taxon>
        <taxon>Cyclobacteriaceae</taxon>
        <taxon>Algoriphagus</taxon>
    </lineage>
</organism>
<dbReference type="InterPro" id="IPR051398">
    <property type="entry name" value="Polysacch_Deacetylase"/>
</dbReference>
<accession>A0A2W7SIK8</accession>